<gene>
    <name evidence="1" type="ORF">CCAP1982_LOCUS14425</name>
</gene>
<evidence type="ECO:0000313" key="1">
    <source>
        <dbReference type="EMBL" id="CAD7006093.1"/>
    </source>
</evidence>
<evidence type="ECO:0000313" key="2">
    <source>
        <dbReference type="Proteomes" id="UP000606786"/>
    </source>
</evidence>
<protein>
    <submittedName>
        <fullName evidence="1">(Mediterranean fruit fly) hypothetical protein</fullName>
    </submittedName>
</protein>
<sequence>MPDYGKSHNTHKSMRNMHNNDLHCAKSVKCTRHALFVLVVAINGIVVESVRLTLGINIRMFATIEQTIRNMFGVWVTEKGTSNGRIEPSIERLSISYPDAKVELLSGDIPICKFPSLK</sequence>
<dbReference type="EMBL" id="CAJHJT010000034">
    <property type="protein sequence ID" value="CAD7006093.1"/>
    <property type="molecule type" value="Genomic_DNA"/>
</dbReference>
<comment type="caution">
    <text evidence="1">The sequence shown here is derived from an EMBL/GenBank/DDBJ whole genome shotgun (WGS) entry which is preliminary data.</text>
</comment>
<proteinExistence type="predicted"/>
<keyword evidence="2" id="KW-1185">Reference proteome</keyword>
<dbReference type="Proteomes" id="UP000606786">
    <property type="component" value="Unassembled WGS sequence"/>
</dbReference>
<name>A0A811V8X8_CERCA</name>
<reference evidence="1" key="1">
    <citation type="submission" date="2020-11" db="EMBL/GenBank/DDBJ databases">
        <authorList>
            <person name="Whitehead M."/>
        </authorList>
    </citation>
    <scope>NUCLEOTIDE SEQUENCE</scope>
    <source>
        <strain evidence="1">EGII</strain>
    </source>
</reference>
<dbReference type="AlphaFoldDB" id="A0A811V8X8"/>
<organism evidence="1 2">
    <name type="scientific">Ceratitis capitata</name>
    <name type="common">Mediterranean fruit fly</name>
    <name type="synonym">Tephritis capitata</name>
    <dbReference type="NCBI Taxonomy" id="7213"/>
    <lineage>
        <taxon>Eukaryota</taxon>
        <taxon>Metazoa</taxon>
        <taxon>Ecdysozoa</taxon>
        <taxon>Arthropoda</taxon>
        <taxon>Hexapoda</taxon>
        <taxon>Insecta</taxon>
        <taxon>Pterygota</taxon>
        <taxon>Neoptera</taxon>
        <taxon>Endopterygota</taxon>
        <taxon>Diptera</taxon>
        <taxon>Brachycera</taxon>
        <taxon>Muscomorpha</taxon>
        <taxon>Tephritoidea</taxon>
        <taxon>Tephritidae</taxon>
        <taxon>Ceratitis</taxon>
        <taxon>Ceratitis</taxon>
    </lineage>
</organism>
<accession>A0A811V8X8</accession>